<comment type="caution">
    <text evidence="1">The sequence shown here is derived from an EMBL/GenBank/DDBJ whole genome shotgun (WGS) entry which is preliminary data.</text>
</comment>
<protein>
    <submittedName>
        <fullName evidence="1">Uncharacterized protein</fullName>
    </submittedName>
</protein>
<organism evidence="1">
    <name type="scientific">marine sediment metagenome</name>
    <dbReference type="NCBI Taxonomy" id="412755"/>
    <lineage>
        <taxon>unclassified sequences</taxon>
        <taxon>metagenomes</taxon>
        <taxon>ecological metagenomes</taxon>
    </lineage>
</organism>
<feature type="non-terminal residue" evidence="1">
    <location>
        <position position="1"/>
    </location>
</feature>
<sequence>FHLYSLQYFPNYPLTKKAIEDKHIQPKEAKIENLLARTTKNFAYVPRLLPYTEKQILQNIIWLIVNNHAKDSIVKFSIFGDSLSSKLCLNYLNFKSIVLGKILGIGGVVWRNPWITRFINGAKYIVKGDLKTLRLKIRKRIILSKGK</sequence>
<reference evidence="1" key="1">
    <citation type="journal article" date="2014" name="Front. Microbiol.">
        <title>High frequency of phylogenetically diverse reductive dehalogenase-homologous genes in deep subseafloor sedimentary metagenomes.</title>
        <authorList>
            <person name="Kawai M."/>
            <person name="Futagami T."/>
            <person name="Toyoda A."/>
            <person name="Takaki Y."/>
            <person name="Nishi S."/>
            <person name="Hori S."/>
            <person name="Arai W."/>
            <person name="Tsubouchi T."/>
            <person name="Morono Y."/>
            <person name="Uchiyama I."/>
            <person name="Ito T."/>
            <person name="Fujiyama A."/>
            <person name="Inagaki F."/>
            <person name="Takami H."/>
        </authorList>
    </citation>
    <scope>NUCLEOTIDE SEQUENCE</scope>
    <source>
        <strain evidence="1">Expedition CK06-06</strain>
    </source>
</reference>
<proteinExistence type="predicted"/>
<gene>
    <name evidence="1" type="ORF">S01H1_68064</name>
</gene>
<name>X0WF16_9ZZZZ</name>
<dbReference type="AlphaFoldDB" id="X0WF16"/>
<evidence type="ECO:0000313" key="1">
    <source>
        <dbReference type="EMBL" id="GAG29544.1"/>
    </source>
</evidence>
<dbReference type="EMBL" id="BARS01045121">
    <property type="protein sequence ID" value="GAG29544.1"/>
    <property type="molecule type" value="Genomic_DNA"/>
</dbReference>
<accession>X0WF16</accession>